<dbReference type="AlphaFoldDB" id="A0AAV4XS16"/>
<organism evidence="1 2">
    <name type="scientific">Caerostris extrusa</name>
    <name type="common">Bark spider</name>
    <name type="synonym">Caerostris bankana</name>
    <dbReference type="NCBI Taxonomy" id="172846"/>
    <lineage>
        <taxon>Eukaryota</taxon>
        <taxon>Metazoa</taxon>
        <taxon>Ecdysozoa</taxon>
        <taxon>Arthropoda</taxon>
        <taxon>Chelicerata</taxon>
        <taxon>Arachnida</taxon>
        <taxon>Araneae</taxon>
        <taxon>Araneomorphae</taxon>
        <taxon>Entelegynae</taxon>
        <taxon>Araneoidea</taxon>
        <taxon>Araneidae</taxon>
        <taxon>Caerostris</taxon>
    </lineage>
</organism>
<comment type="caution">
    <text evidence="1">The sequence shown here is derived from an EMBL/GenBank/DDBJ whole genome shotgun (WGS) entry which is preliminary data.</text>
</comment>
<sequence length="110" mass="12578">MSSLIRCHLPFATSPTSSLTGRHLSLQEYKVVSFFANPTSSLIRSHLCLQLVQRRIELDFNFLLQQVQHRVSLDVILLGRKSNIESDSTASFFEQVQSRVFVTVFKFKCA</sequence>
<reference evidence="1 2" key="1">
    <citation type="submission" date="2021-06" db="EMBL/GenBank/DDBJ databases">
        <title>Caerostris extrusa draft genome.</title>
        <authorList>
            <person name="Kono N."/>
            <person name="Arakawa K."/>
        </authorList>
    </citation>
    <scope>NUCLEOTIDE SEQUENCE [LARGE SCALE GENOMIC DNA]</scope>
</reference>
<evidence type="ECO:0000313" key="1">
    <source>
        <dbReference type="EMBL" id="GIY97975.1"/>
    </source>
</evidence>
<keyword evidence="2" id="KW-1185">Reference proteome</keyword>
<proteinExistence type="predicted"/>
<dbReference type="EMBL" id="BPLR01018238">
    <property type="protein sequence ID" value="GIY97975.1"/>
    <property type="molecule type" value="Genomic_DNA"/>
</dbReference>
<name>A0AAV4XS16_CAEEX</name>
<evidence type="ECO:0000313" key="2">
    <source>
        <dbReference type="Proteomes" id="UP001054945"/>
    </source>
</evidence>
<gene>
    <name evidence="1" type="ORF">CEXT_345241</name>
</gene>
<accession>A0AAV4XS16</accession>
<dbReference type="Proteomes" id="UP001054945">
    <property type="component" value="Unassembled WGS sequence"/>
</dbReference>
<protein>
    <submittedName>
        <fullName evidence="1">Uncharacterized protein</fullName>
    </submittedName>
</protein>